<name>H9W7M5_PINTA</name>
<protein>
    <submittedName>
        <fullName evidence="1">Uncharacterized protein</fullName>
    </submittedName>
</protein>
<dbReference type="GO" id="GO:0009941">
    <property type="term" value="C:chloroplast envelope"/>
    <property type="evidence" value="ECO:0007669"/>
    <property type="project" value="TreeGrafter"/>
</dbReference>
<dbReference type="EMBL" id="FJ109844">
    <property type="protein sequence ID" value="AFG58018.1"/>
    <property type="molecule type" value="Genomic_DNA"/>
</dbReference>
<proteinExistence type="predicted"/>
<dbReference type="AlphaFoldDB" id="H9W7M5"/>
<dbReference type="PANTHER" id="PTHR34809:SF1">
    <property type="entry name" value="MALTOSE EXCESS PROTEIN 1, CHLOROPLASTIC-RELATED"/>
    <property type="match status" value="1"/>
</dbReference>
<organism evidence="1">
    <name type="scientific">Pinus taeda</name>
    <name type="common">Loblolly pine</name>
    <dbReference type="NCBI Taxonomy" id="3352"/>
    <lineage>
        <taxon>Eukaryota</taxon>
        <taxon>Viridiplantae</taxon>
        <taxon>Streptophyta</taxon>
        <taxon>Embryophyta</taxon>
        <taxon>Tracheophyta</taxon>
        <taxon>Spermatophyta</taxon>
        <taxon>Pinopsida</taxon>
        <taxon>Pinidae</taxon>
        <taxon>Conifers I</taxon>
        <taxon>Pinales</taxon>
        <taxon>Pinaceae</taxon>
        <taxon>Pinus</taxon>
        <taxon>Pinus subgen. Pinus</taxon>
    </lineage>
</organism>
<feature type="non-terminal residue" evidence="1">
    <location>
        <position position="115"/>
    </location>
</feature>
<accession>H9W7M5</accession>
<feature type="non-terminal residue" evidence="1">
    <location>
        <position position="1"/>
    </location>
</feature>
<reference evidence="1" key="1">
    <citation type="submission" date="2008-08" db="EMBL/GenBank/DDBJ databases">
        <title>Nucleotide Diversity and Divergence in the Loblolly Pine Gene Space.</title>
        <authorList>
            <person name="Neale D.B."/>
            <person name="Wegrzyn J.L."/>
            <person name="Lee J.M."/>
            <person name="Eckert A.J."/>
            <person name="Liechty J.D."/>
            <person name="Stevens K.A."/>
            <person name="Langley C.H."/>
        </authorList>
    </citation>
    <scope>NUCLEOTIDE SEQUENCE</scope>
    <source>
        <strain evidence="1">5734</strain>
        <tissue evidence="1">Megagametophyte</tissue>
    </source>
</reference>
<evidence type="ECO:0000313" key="1">
    <source>
        <dbReference type="EMBL" id="AFG58018.1"/>
    </source>
</evidence>
<dbReference type="PANTHER" id="PTHR34809">
    <property type="entry name" value="MALTOSE EXCESS PROTEIN 1, CHLOROPLASTIC-RELATED"/>
    <property type="match status" value="1"/>
</dbReference>
<dbReference type="InterPro" id="IPR034628">
    <property type="entry name" value="MEX1/MEX1-like"/>
</dbReference>
<dbReference type="GO" id="GO:0005363">
    <property type="term" value="F:maltose transmembrane transporter activity"/>
    <property type="evidence" value="ECO:0007669"/>
    <property type="project" value="TreeGrafter"/>
</dbReference>
<gene>
    <name evidence="1" type="ORF">UMN_2531_01</name>
</gene>
<sequence length="115" mass="12650">IIHLNPYFSNACRKCRNPIVRTTTLDSEAKDGFTDLGDENKQFGDDSLHVKNTSYTQWDSLTSTIAATSNITFLLLQLPQIMPNAQNLLAGNEIPLFALGWLGKLTGLLGNLSLL</sequence>